<evidence type="ECO:0000256" key="4">
    <source>
        <dbReference type="ARBA" id="ARBA00022989"/>
    </source>
</evidence>
<comment type="caution">
    <text evidence="13">The sequence shown here is derived from an EMBL/GenBank/DDBJ whole genome shotgun (WGS) entry which is preliminary data.</text>
</comment>
<accession>A0A9X3TSM8</accession>
<evidence type="ECO:0000256" key="1">
    <source>
        <dbReference type="ARBA" id="ARBA00004162"/>
    </source>
</evidence>
<feature type="transmembrane region" description="Helical" evidence="11">
    <location>
        <begin position="189"/>
        <end position="210"/>
    </location>
</feature>
<keyword evidence="3 11" id="KW-0812">Transmembrane</keyword>
<sequence length="870" mass="95770">MKRKWVLLCLAGMLLYANPAMATPFPDKTDEVIQDADGYLKQNERQSAAEAIRQLGGNYKVVVVESTQPEAQTPDEYAKKLYDNYNLPEDTLMIVLDINTQQLGVHAGPALEAKGATPDMLREKVAAYYEPFRVEKQYLQGIQAFLAEVKGELEGMKNKTGAAAGSPDAAQPSAPAAKPEEQSDAGLPWWLYGIGAVFAALSAALVYAMIRRRAIFAQVDAVEEWKDELVEKINVIEVDKPLRRSRGKTEERYMHLADRKENLLRIRIPDVEMMILDAEEACDRFRFQLALGLLAEARDMLGAIEQELEELKTDTTQVVATKKESKLAIPEIGKQVEQVERRLSDLRLEYGLSFHELKTALDDVETMRAKIKEARADGDDVLAYDITLKAQKLLGTLASDLERIPALVGHVLKEMPEEFKQLEEGIIQATGDGYDLNRDPLEGSLLQAKQLINAAKSALEEGSLDMVETHVKAFDVLIDNTYQNIENMVLSQRQAAATVSAVEPEEWEQAGGEPDGSIGHVSSDEMPIEAAAVVDRSAAPAAALADTAAAAISAAAAETASGAAALGAAALGAAGHVRTGEGEERTPAVPGRVEARREEGGVSLSAAADEALTQAEREWLFDTPAALGGTKSAGVREKADDRHAGGIAVREHPAARPGENPALQAEERMAASHMEEPADQEDAEFELVIPKGHDTREEAEAEEQPVPERLVIETEDDALDELERISGTLVRLRQEIKRSYLPGIPARLKYLFEDVVQILARIKAMMEQYRYDLDEVAILINEANELLLETERLAEMTISTCQKAEGAIQYTNRYRRQNRQVDDMLTKAEQAFRQLAFDEAYQLAEAARLIVEGASEEPEKGWLLRRKKKG</sequence>
<name>A0A9X3TSM8_9BACL</name>
<evidence type="ECO:0000256" key="6">
    <source>
        <dbReference type="ARBA" id="ARBA00023136"/>
    </source>
</evidence>
<gene>
    <name evidence="13" type="ORF">O3V59_17655</name>
</gene>
<feature type="compositionally biased region" description="Low complexity" evidence="10">
    <location>
        <begin position="161"/>
        <end position="177"/>
    </location>
</feature>
<dbReference type="EMBL" id="JAPYYP010000027">
    <property type="protein sequence ID" value="MDA5110197.1"/>
    <property type="molecule type" value="Genomic_DNA"/>
</dbReference>
<evidence type="ECO:0000256" key="10">
    <source>
        <dbReference type="SAM" id="MobiDB-lite"/>
    </source>
</evidence>
<evidence type="ECO:0000256" key="5">
    <source>
        <dbReference type="ARBA" id="ARBA00023054"/>
    </source>
</evidence>
<dbReference type="Gene3D" id="3.10.310.50">
    <property type="match status" value="1"/>
</dbReference>
<feature type="coiled-coil region" evidence="9">
    <location>
        <begin position="294"/>
        <end position="377"/>
    </location>
</feature>
<evidence type="ECO:0000256" key="8">
    <source>
        <dbReference type="ARBA" id="ARBA00023306"/>
    </source>
</evidence>
<evidence type="ECO:0000256" key="11">
    <source>
        <dbReference type="SAM" id="Phobius"/>
    </source>
</evidence>
<feature type="signal peptide" evidence="12">
    <location>
        <begin position="1"/>
        <end position="22"/>
    </location>
</feature>
<keyword evidence="12" id="KW-0732">Signal</keyword>
<dbReference type="GO" id="GO:0005940">
    <property type="term" value="C:septin ring"/>
    <property type="evidence" value="ECO:0007669"/>
    <property type="project" value="InterPro"/>
</dbReference>
<proteinExistence type="predicted"/>
<keyword evidence="6 11" id="KW-0472">Membrane</keyword>
<dbReference type="InterPro" id="IPR010379">
    <property type="entry name" value="EzrA"/>
</dbReference>
<dbReference type="Proteomes" id="UP001151071">
    <property type="component" value="Unassembled WGS sequence"/>
</dbReference>
<keyword evidence="14" id="KW-1185">Reference proteome</keyword>
<evidence type="ECO:0000256" key="7">
    <source>
        <dbReference type="ARBA" id="ARBA00023210"/>
    </source>
</evidence>
<evidence type="ECO:0000256" key="3">
    <source>
        <dbReference type="ARBA" id="ARBA00022692"/>
    </source>
</evidence>
<evidence type="ECO:0000256" key="2">
    <source>
        <dbReference type="ARBA" id="ARBA00022618"/>
    </source>
</evidence>
<keyword evidence="7" id="KW-0717">Septation</keyword>
<feature type="region of interest" description="Disordered" evidence="10">
    <location>
        <begin position="158"/>
        <end position="181"/>
    </location>
</feature>
<evidence type="ECO:0000256" key="9">
    <source>
        <dbReference type="SAM" id="Coils"/>
    </source>
</evidence>
<keyword evidence="2" id="KW-0132">Cell division</keyword>
<keyword evidence="8" id="KW-0131">Cell cycle</keyword>
<dbReference type="GO" id="GO:0005886">
    <property type="term" value="C:plasma membrane"/>
    <property type="evidence" value="ECO:0007669"/>
    <property type="project" value="UniProtKB-SubCell"/>
</dbReference>
<dbReference type="GO" id="GO:0000917">
    <property type="term" value="P:division septum assembly"/>
    <property type="evidence" value="ECO:0007669"/>
    <property type="project" value="UniProtKB-KW"/>
</dbReference>
<dbReference type="Pfam" id="PF06160">
    <property type="entry name" value="EzrA"/>
    <property type="match status" value="2"/>
</dbReference>
<reference evidence="13" key="1">
    <citation type="submission" date="2022-12" db="EMBL/GenBank/DDBJ databases">
        <title>Draft genome sequence of the thermophilic strain Brevibacillus thermoruber HT42, isolated from Los Humeros, Puebla, Mexico, with biotechnological potential.</title>
        <authorList>
            <person name="Lara Sanchez J."/>
            <person name="Solis Palacios R."/>
            <person name="Bustos Baena A.S."/>
            <person name="Ruz Baez A.E."/>
            <person name="Espinosa Luna G."/>
            <person name="Oliart Ros R.M."/>
        </authorList>
    </citation>
    <scope>NUCLEOTIDE SEQUENCE</scope>
    <source>
        <strain evidence="13">HT42</strain>
    </source>
</reference>
<dbReference type="GO" id="GO:0000921">
    <property type="term" value="P:septin ring assembly"/>
    <property type="evidence" value="ECO:0007669"/>
    <property type="project" value="InterPro"/>
</dbReference>
<evidence type="ECO:0000313" key="13">
    <source>
        <dbReference type="EMBL" id="MDA5110197.1"/>
    </source>
</evidence>
<protein>
    <submittedName>
        <fullName evidence="13">TPM domain-containing protein</fullName>
    </submittedName>
</protein>
<feature type="chain" id="PRO_5040780652" evidence="12">
    <location>
        <begin position="23"/>
        <end position="870"/>
    </location>
</feature>
<keyword evidence="5 9" id="KW-0175">Coiled coil</keyword>
<evidence type="ECO:0000256" key="12">
    <source>
        <dbReference type="SAM" id="SignalP"/>
    </source>
</evidence>
<organism evidence="13 14">
    <name type="scientific">Brevibacillus thermoruber</name>
    <dbReference type="NCBI Taxonomy" id="33942"/>
    <lineage>
        <taxon>Bacteria</taxon>
        <taxon>Bacillati</taxon>
        <taxon>Bacillota</taxon>
        <taxon>Bacilli</taxon>
        <taxon>Bacillales</taxon>
        <taxon>Paenibacillaceae</taxon>
        <taxon>Brevibacillus</taxon>
    </lineage>
</organism>
<keyword evidence="4 11" id="KW-1133">Transmembrane helix</keyword>
<comment type="subcellular location">
    <subcellularLocation>
        <location evidence="1">Cell membrane</location>
        <topology evidence="1">Single-pass membrane protein</topology>
    </subcellularLocation>
</comment>
<evidence type="ECO:0000313" key="14">
    <source>
        <dbReference type="Proteomes" id="UP001151071"/>
    </source>
</evidence>
<dbReference type="AlphaFoldDB" id="A0A9X3TSM8"/>